<evidence type="ECO:0000256" key="3">
    <source>
        <dbReference type="ARBA" id="ARBA00022729"/>
    </source>
</evidence>
<keyword evidence="4" id="KW-0130">Cell adhesion</keyword>
<dbReference type="KEGG" id="nss:113422553"/>
<evidence type="ECO:0000256" key="8">
    <source>
        <dbReference type="SAM" id="SignalP"/>
    </source>
</evidence>
<keyword evidence="5" id="KW-0472">Membrane</keyword>
<dbReference type="RefSeq" id="XP_026539360.1">
    <property type="nucleotide sequence ID" value="XM_026683575.1"/>
</dbReference>
<name>A0A6J1V9I9_9SAUR</name>
<gene>
    <name evidence="10" type="primary">LOC113422553</name>
</gene>
<comment type="subcellular location">
    <subcellularLocation>
        <location evidence="1">Membrane</location>
    </subcellularLocation>
</comment>
<evidence type="ECO:0000256" key="6">
    <source>
        <dbReference type="ARBA" id="ARBA00023180"/>
    </source>
</evidence>
<proteinExistence type="inferred from homology"/>
<keyword evidence="3 8" id="KW-0732">Signal</keyword>
<feature type="signal peptide" evidence="8">
    <location>
        <begin position="1"/>
        <end position="27"/>
    </location>
</feature>
<feature type="region of interest" description="Disordered" evidence="7">
    <location>
        <begin position="1673"/>
        <end position="1764"/>
    </location>
</feature>
<feature type="compositionally biased region" description="Polar residues" evidence="7">
    <location>
        <begin position="1697"/>
        <end position="1722"/>
    </location>
</feature>
<organism evidence="9 10">
    <name type="scientific">Notechis scutatus</name>
    <name type="common">mainland tiger snake</name>
    <dbReference type="NCBI Taxonomy" id="8663"/>
    <lineage>
        <taxon>Eukaryota</taxon>
        <taxon>Metazoa</taxon>
        <taxon>Chordata</taxon>
        <taxon>Craniata</taxon>
        <taxon>Vertebrata</taxon>
        <taxon>Euteleostomi</taxon>
        <taxon>Lepidosauria</taxon>
        <taxon>Squamata</taxon>
        <taxon>Bifurcata</taxon>
        <taxon>Unidentata</taxon>
        <taxon>Episquamata</taxon>
        <taxon>Toxicofera</taxon>
        <taxon>Serpentes</taxon>
        <taxon>Colubroidea</taxon>
        <taxon>Elapidae</taxon>
        <taxon>Hydrophiinae</taxon>
        <taxon>Notechis</taxon>
    </lineage>
</organism>
<evidence type="ECO:0000256" key="2">
    <source>
        <dbReference type="ARBA" id="ARBA00011016"/>
    </source>
</evidence>
<dbReference type="GO" id="GO:0016020">
    <property type="term" value="C:membrane"/>
    <property type="evidence" value="ECO:0007669"/>
    <property type="project" value="UniProtKB-SubCell"/>
</dbReference>
<dbReference type="Proteomes" id="UP000504612">
    <property type="component" value="Unplaced"/>
</dbReference>
<dbReference type="InterPro" id="IPR010335">
    <property type="entry name" value="Mesothelin"/>
</dbReference>
<dbReference type="InterPro" id="IPR026664">
    <property type="entry name" value="Stereocilin-rel"/>
</dbReference>
<evidence type="ECO:0000313" key="10">
    <source>
        <dbReference type="RefSeq" id="XP_026539360.1"/>
    </source>
</evidence>
<evidence type="ECO:0000256" key="7">
    <source>
        <dbReference type="SAM" id="MobiDB-lite"/>
    </source>
</evidence>
<feature type="compositionally biased region" description="Polar residues" evidence="7">
    <location>
        <begin position="1730"/>
        <end position="1745"/>
    </location>
</feature>
<dbReference type="GeneID" id="113422553"/>
<dbReference type="Pfam" id="PF06060">
    <property type="entry name" value="Mesothelin"/>
    <property type="match status" value="1"/>
</dbReference>
<comment type="similarity">
    <text evidence="2">Belongs to the mesothelin family.</text>
</comment>
<keyword evidence="6" id="KW-0325">Glycoprotein</keyword>
<feature type="chain" id="PRO_5026741463" evidence="8">
    <location>
        <begin position="28"/>
        <end position="1802"/>
    </location>
</feature>
<dbReference type="PANTHER" id="PTHR23412">
    <property type="entry name" value="STEREOCILIN RELATED"/>
    <property type="match status" value="1"/>
</dbReference>
<evidence type="ECO:0000256" key="1">
    <source>
        <dbReference type="ARBA" id="ARBA00004370"/>
    </source>
</evidence>
<dbReference type="GO" id="GO:0007160">
    <property type="term" value="P:cell-matrix adhesion"/>
    <property type="evidence" value="ECO:0007669"/>
    <property type="project" value="TreeGrafter"/>
</dbReference>
<accession>A0A6J1V9I9</accession>
<evidence type="ECO:0000256" key="5">
    <source>
        <dbReference type="ARBA" id="ARBA00023136"/>
    </source>
</evidence>
<protein>
    <submittedName>
        <fullName evidence="10">Uncharacterized protein LOC113422553 isoform X1</fullName>
    </submittedName>
</protein>
<evidence type="ECO:0000313" key="9">
    <source>
        <dbReference type="Proteomes" id="UP000504612"/>
    </source>
</evidence>
<dbReference type="GO" id="GO:0009986">
    <property type="term" value="C:cell surface"/>
    <property type="evidence" value="ECO:0007669"/>
    <property type="project" value="TreeGrafter"/>
</dbReference>
<sequence length="1802" mass="198066">MAQVCQPSFLFAAFVLYIAFFVARVEGASCPAARINVSEVCEDVESIDVKISANLTHLVCDNLQNLSHVNTTFIVQALEFTLRKKYDLPVSIVRVLLNQVDGEELINALEEFNEKIVNSSLISNQAKSAIVRALWDEKLRNEDRFNETAFVTSWFQKRLRPFISGISPEMLQCLHNETMQCEQYQAIVKGLDAEFMKMNHHIQYEVFHSFQLPYLRGLNASASSLQCYASNTNFWVFLEETFQGFIDFLTLKDLETLIPSSDLQKIVNTVPADDLADLFSREGFIDDDPFLTAVLKIYNKTGLFIDRLNQKNIIDILPNGTKVALLAGLWPSVVSSGQETEVSLWLDSRLAHSFMFLNGDMLNASETLNTSCGIFQKIVNKLNENIVMFKDKDKEMYFSIKAYLTASKSRPRCYNPSNPERSSWLAMYLGNYICYSSARDMRLFTNKSAAIFQDLAFNRNNLELINRNKIRKDLAEMYATALFMVDSDFNLDSLPDQLTCFAQHSTLISRLSPAEALSFIARVNQHCSSSNPSASDRQLAHMLVAQVKTFDKQTLIALGQQAMGLTMGQISNLTAQDLVDHKVLESLGQVKGWNRGQSQILVNKILLNYKLDTVEKFVLLGTLAEGLPGNSFDTMTVSFVVKLAKNVSFQTAFRKSPDHVKKTFVSKILSSSSSLDDILNNVPDDLIEFVPNSLLVFGGQIPDLHKINEKLWSPQQAAVMFGDIFTRIENYTMLSPFILQGFQCDVASKLIPGQLSSLVQEVRRQKANLSEEQLSCMARLLIKSNLTTNLSSYPADVLLFFPVSKVEHQSCEMFYTLASQGNLSLLANGSSQRTRLLENALHCFGVKNTSLSKEQLQKRGVFVCDMKPSTITDSDLAILENLKECPDLTAAQITALRMLLASGNTLYGSPASWDETTLEDLGPLAFYINHTIWDSINKEERMIFFRKVMDGYNSQRAFPKAKTILFLKSVGSKAASAPRTKRATETCRSAPITSSNLEDPLFIIRYDSAQQLDACLSDEVVKANLALLLEQPLPNDYVAIVKKKLDKSYPDGIPEDQLRLLGFLSRQYSTDEIGSWNLTSSDTLAALLNPNDGAWEMPQLRRLVSRYMEPGGSLTGPLLDMLGGKYLCFLDEEELQEINPASIRSAEKLDISTCAQEKKDILYQKAHTAFANQEETRAYYPLIQPYLGGAPVEELKKLARSHVGMDIDTFINLNPEEVKKLRVQDVKDLLGVNLPNLTEVENHPSVAMWIKNNFQSELDSLGIGLVGGRASVFSTSMGSTVSSISLSTKSDDAFTATSPVIPIMESTLSSPGNINVTTPSTRSASSDLNPFISRGATESYSTPVFKITFMINEISPSINNTQTTFSDTMPKDAFPTNISSSVRADTMDGRRNTLVPTEITIDSNNTTTSRTDFPVSGIPAPFIARGINATTSNEHIINSSNVTGNSTAAPSVPTKSFVSVPTEIVVPSLNITAAFNETGGTPVPPISTIATDFNSSTASRTVLPSVPTDSVTVVPTTSLNVTAVSDGTLFRSPARYLNATVLSKLVTDSNSRTVSAPVVTTTPLDSTTVVIFKTRAISYNVSVTSNYTIKDTLSPYNATSSNAIPSVETTVASDGNTTNNDPAFPSPVIVGYGTDGLNVTVSHSPSVVINFTLGANTSTPRTYFTSVMSSITRTSSERLSTPPKHTLATNPALVSKNPITITDKQPTASSKMTFHSQETSPKTAIPPLSSPNRTTSKAATAIQRNSSSSSSRADLPTKPPSYPTPNGYINVKPLSASALNTLLSWTVLAVSLTIGIPIQKFL</sequence>
<dbReference type="PANTHER" id="PTHR23412:SF15">
    <property type="entry name" value="MESOTHELIN-LIKE PROTEIN"/>
    <property type="match status" value="1"/>
</dbReference>
<keyword evidence="9" id="KW-1185">Reference proteome</keyword>
<evidence type="ECO:0000256" key="4">
    <source>
        <dbReference type="ARBA" id="ARBA00022889"/>
    </source>
</evidence>
<reference evidence="10" key="1">
    <citation type="submission" date="2025-08" db="UniProtKB">
        <authorList>
            <consortium name="RefSeq"/>
        </authorList>
    </citation>
    <scope>IDENTIFICATION</scope>
</reference>